<proteinExistence type="predicted"/>
<name>A0A7I7RUW8_9MYCO</name>
<dbReference type="KEGG" id="marz:MARA_18460"/>
<dbReference type="Proteomes" id="UP000467428">
    <property type="component" value="Chromosome"/>
</dbReference>
<protein>
    <submittedName>
        <fullName evidence="2">Uncharacterized protein</fullName>
    </submittedName>
</protein>
<reference evidence="2 3" key="1">
    <citation type="journal article" date="2019" name="Emerg. Microbes Infect.">
        <title>Comprehensive subspecies identification of 175 nontuberculous mycobacteria species based on 7547 genomic profiles.</title>
        <authorList>
            <person name="Matsumoto Y."/>
            <person name="Kinjo T."/>
            <person name="Motooka D."/>
            <person name="Nabeya D."/>
            <person name="Jung N."/>
            <person name="Uechi K."/>
            <person name="Horii T."/>
            <person name="Iida T."/>
            <person name="Fujita J."/>
            <person name="Nakamura S."/>
        </authorList>
    </citation>
    <scope>NUCLEOTIDE SEQUENCE [LARGE SCALE GENOMIC DNA]</scope>
    <source>
        <strain evidence="2 3">JCM 18538</strain>
    </source>
</reference>
<accession>A0A7I7RUW8</accession>
<dbReference type="RefSeq" id="WP_163918169.1">
    <property type="nucleotide sequence ID" value="NZ_AP022593.1"/>
</dbReference>
<feature type="region of interest" description="Disordered" evidence="1">
    <location>
        <begin position="1"/>
        <end position="40"/>
    </location>
</feature>
<dbReference type="AlphaFoldDB" id="A0A7I7RUW8"/>
<organism evidence="2 3">
    <name type="scientific">Mycolicibacterium arabiense</name>
    <dbReference type="NCBI Taxonomy" id="1286181"/>
    <lineage>
        <taxon>Bacteria</taxon>
        <taxon>Bacillati</taxon>
        <taxon>Actinomycetota</taxon>
        <taxon>Actinomycetes</taxon>
        <taxon>Mycobacteriales</taxon>
        <taxon>Mycobacteriaceae</taxon>
        <taxon>Mycolicibacterium</taxon>
    </lineage>
</organism>
<evidence type="ECO:0000256" key="1">
    <source>
        <dbReference type="SAM" id="MobiDB-lite"/>
    </source>
</evidence>
<keyword evidence="3" id="KW-1185">Reference proteome</keyword>
<evidence type="ECO:0000313" key="3">
    <source>
        <dbReference type="Proteomes" id="UP000467428"/>
    </source>
</evidence>
<geneLocation type="plasmid" evidence="3">
    <name>pjcm18538 dna</name>
</geneLocation>
<sequence length="75" mass="8083">MANDDAGKKFAKRLFSDPEDTDADADARNEPDTDPEFTDAERAWARELFADNGADAVLAGLKAGRTIGRTTPPTN</sequence>
<gene>
    <name evidence="2" type="ORF">MARA_18460</name>
</gene>
<dbReference type="EMBL" id="AP022593">
    <property type="protein sequence ID" value="BBY48378.1"/>
    <property type="molecule type" value="Genomic_DNA"/>
</dbReference>
<evidence type="ECO:0000313" key="2">
    <source>
        <dbReference type="EMBL" id="BBY48378.1"/>
    </source>
</evidence>